<dbReference type="Proteomes" id="UP001482620">
    <property type="component" value="Unassembled WGS sequence"/>
</dbReference>
<sequence>MCLMLTDDEEPAASKPALDARLANLHAAHPGQALTNPPRVLRTLTWESSSWRSTCSLFLSGSPTRSILSRMSSEEVSECGTAPGVFGCRHLGRIKPLFWCLVPS</sequence>
<reference evidence="1 2" key="1">
    <citation type="submission" date="2021-06" db="EMBL/GenBank/DDBJ databases">
        <authorList>
            <person name="Palmer J.M."/>
        </authorList>
    </citation>
    <scope>NUCLEOTIDE SEQUENCE [LARGE SCALE GENOMIC DNA]</scope>
    <source>
        <strain evidence="2">if_2019</strain>
        <tissue evidence="1">Muscle</tissue>
    </source>
</reference>
<comment type="caution">
    <text evidence="1">The sequence shown here is derived from an EMBL/GenBank/DDBJ whole genome shotgun (WGS) entry which is preliminary data.</text>
</comment>
<evidence type="ECO:0000313" key="2">
    <source>
        <dbReference type="Proteomes" id="UP001482620"/>
    </source>
</evidence>
<gene>
    <name evidence="1" type="ORF">ILYODFUR_021146</name>
</gene>
<name>A0ABV0T0A1_9TELE</name>
<organism evidence="1 2">
    <name type="scientific">Ilyodon furcidens</name>
    <name type="common">goldbreast splitfin</name>
    <dbReference type="NCBI Taxonomy" id="33524"/>
    <lineage>
        <taxon>Eukaryota</taxon>
        <taxon>Metazoa</taxon>
        <taxon>Chordata</taxon>
        <taxon>Craniata</taxon>
        <taxon>Vertebrata</taxon>
        <taxon>Euteleostomi</taxon>
        <taxon>Actinopterygii</taxon>
        <taxon>Neopterygii</taxon>
        <taxon>Teleostei</taxon>
        <taxon>Neoteleostei</taxon>
        <taxon>Acanthomorphata</taxon>
        <taxon>Ovalentaria</taxon>
        <taxon>Atherinomorphae</taxon>
        <taxon>Cyprinodontiformes</taxon>
        <taxon>Goodeidae</taxon>
        <taxon>Ilyodon</taxon>
    </lineage>
</organism>
<evidence type="ECO:0000313" key="1">
    <source>
        <dbReference type="EMBL" id="MEQ2225800.1"/>
    </source>
</evidence>
<proteinExistence type="predicted"/>
<dbReference type="EMBL" id="JAHRIQ010013819">
    <property type="protein sequence ID" value="MEQ2225800.1"/>
    <property type="molecule type" value="Genomic_DNA"/>
</dbReference>
<protein>
    <submittedName>
        <fullName evidence="1">Uncharacterized protein</fullName>
    </submittedName>
</protein>
<accession>A0ABV0T0A1</accession>
<keyword evidence="2" id="KW-1185">Reference proteome</keyword>